<dbReference type="GeneID" id="54462074"/>
<gene>
    <name evidence="3 5" type="ORF">BDZ99DRAFT_468146</name>
</gene>
<feature type="region of interest" description="Disordered" evidence="1">
    <location>
        <begin position="1"/>
        <end position="25"/>
    </location>
</feature>
<evidence type="ECO:0000313" key="3">
    <source>
        <dbReference type="EMBL" id="KAF2803619.1"/>
    </source>
</evidence>
<dbReference type="Proteomes" id="UP000504636">
    <property type="component" value="Unplaced"/>
</dbReference>
<sequence length="181" mass="19234">MATKVSVKGTVHGAQTQDGPGESFASEPFPDFTLISFHPSIEKTSSNPTTALCTTCSTVFVTALNIPPINITTTFSTTSPTAILTTLSITSPTIHLLNIASATTQLHPAYVDTPDDQSTDRMQRNDVIIIILVCVFVGALAAIWFWLSVIRNNVQAYLDRCAADEDSMNGGSGGKGGIRDV</sequence>
<feature type="transmembrane region" description="Helical" evidence="2">
    <location>
        <begin position="127"/>
        <end position="147"/>
    </location>
</feature>
<organism evidence="3">
    <name type="scientific">Mytilinidion resinicola</name>
    <dbReference type="NCBI Taxonomy" id="574789"/>
    <lineage>
        <taxon>Eukaryota</taxon>
        <taxon>Fungi</taxon>
        <taxon>Dikarya</taxon>
        <taxon>Ascomycota</taxon>
        <taxon>Pezizomycotina</taxon>
        <taxon>Dothideomycetes</taxon>
        <taxon>Pleosporomycetidae</taxon>
        <taxon>Mytilinidiales</taxon>
        <taxon>Mytilinidiaceae</taxon>
        <taxon>Mytilinidion</taxon>
    </lineage>
</organism>
<evidence type="ECO:0000313" key="4">
    <source>
        <dbReference type="Proteomes" id="UP000504636"/>
    </source>
</evidence>
<dbReference type="RefSeq" id="XP_033570583.1">
    <property type="nucleotide sequence ID" value="XM_033721181.1"/>
</dbReference>
<reference evidence="5" key="3">
    <citation type="submission" date="2025-04" db="UniProtKB">
        <authorList>
            <consortium name="RefSeq"/>
        </authorList>
    </citation>
    <scope>IDENTIFICATION</scope>
    <source>
        <strain evidence="5">CBS 304.34</strain>
    </source>
</reference>
<reference evidence="5" key="2">
    <citation type="submission" date="2020-04" db="EMBL/GenBank/DDBJ databases">
        <authorList>
            <consortium name="NCBI Genome Project"/>
        </authorList>
    </citation>
    <scope>NUCLEOTIDE SEQUENCE</scope>
    <source>
        <strain evidence="5">CBS 304.34</strain>
    </source>
</reference>
<keyword evidence="2" id="KW-0472">Membrane</keyword>
<protein>
    <submittedName>
        <fullName evidence="3 5">Uncharacterized protein</fullName>
    </submittedName>
</protein>
<accession>A0A6A6Y4R2</accession>
<evidence type="ECO:0000313" key="5">
    <source>
        <dbReference type="RefSeq" id="XP_033570583.1"/>
    </source>
</evidence>
<dbReference type="EMBL" id="MU003717">
    <property type="protein sequence ID" value="KAF2803619.1"/>
    <property type="molecule type" value="Genomic_DNA"/>
</dbReference>
<evidence type="ECO:0000256" key="2">
    <source>
        <dbReference type="SAM" id="Phobius"/>
    </source>
</evidence>
<proteinExistence type="predicted"/>
<name>A0A6A6Y4R2_9PEZI</name>
<evidence type="ECO:0000256" key="1">
    <source>
        <dbReference type="SAM" id="MobiDB-lite"/>
    </source>
</evidence>
<dbReference type="AlphaFoldDB" id="A0A6A6Y4R2"/>
<keyword evidence="2" id="KW-0812">Transmembrane</keyword>
<reference evidence="3 5" key="1">
    <citation type="journal article" date="2020" name="Stud. Mycol.">
        <title>101 Dothideomycetes genomes: a test case for predicting lifestyles and emergence of pathogens.</title>
        <authorList>
            <person name="Haridas S."/>
            <person name="Albert R."/>
            <person name="Binder M."/>
            <person name="Bloem J."/>
            <person name="Labutti K."/>
            <person name="Salamov A."/>
            <person name="Andreopoulos B."/>
            <person name="Baker S."/>
            <person name="Barry K."/>
            <person name="Bills G."/>
            <person name="Bluhm B."/>
            <person name="Cannon C."/>
            <person name="Castanera R."/>
            <person name="Culley D."/>
            <person name="Daum C."/>
            <person name="Ezra D."/>
            <person name="Gonzalez J."/>
            <person name="Henrissat B."/>
            <person name="Kuo A."/>
            <person name="Liang C."/>
            <person name="Lipzen A."/>
            <person name="Lutzoni F."/>
            <person name="Magnuson J."/>
            <person name="Mondo S."/>
            <person name="Nolan M."/>
            <person name="Ohm R."/>
            <person name="Pangilinan J."/>
            <person name="Park H.-J."/>
            <person name="Ramirez L."/>
            <person name="Alfaro M."/>
            <person name="Sun H."/>
            <person name="Tritt A."/>
            <person name="Yoshinaga Y."/>
            <person name="Zwiers L.-H."/>
            <person name="Turgeon B."/>
            <person name="Goodwin S."/>
            <person name="Spatafora J."/>
            <person name="Crous P."/>
            <person name="Grigoriev I."/>
        </authorList>
    </citation>
    <scope>NUCLEOTIDE SEQUENCE</scope>
    <source>
        <strain evidence="3 5">CBS 304.34</strain>
    </source>
</reference>
<keyword evidence="2" id="KW-1133">Transmembrane helix</keyword>
<keyword evidence="4" id="KW-1185">Reference proteome</keyword>